<feature type="region of interest" description="Disordered" evidence="1">
    <location>
        <begin position="800"/>
        <end position="1030"/>
    </location>
</feature>
<feature type="region of interest" description="Disordered" evidence="1">
    <location>
        <begin position="1114"/>
        <end position="1134"/>
    </location>
</feature>
<feature type="compositionally biased region" description="Pro residues" evidence="1">
    <location>
        <begin position="929"/>
        <end position="942"/>
    </location>
</feature>
<evidence type="ECO:0000256" key="1">
    <source>
        <dbReference type="SAM" id="MobiDB-lite"/>
    </source>
</evidence>
<keyword evidence="3" id="KW-1185">Reference proteome</keyword>
<feature type="compositionally biased region" description="Pro residues" evidence="1">
    <location>
        <begin position="961"/>
        <end position="978"/>
    </location>
</feature>
<dbReference type="PANTHER" id="PTHR23295:SF6">
    <property type="entry name" value="NEOSIN, ISOFORM A"/>
    <property type="match status" value="1"/>
</dbReference>
<feature type="compositionally biased region" description="Basic and acidic residues" evidence="1">
    <location>
        <begin position="82"/>
        <end position="107"/>
    </location>
</feature>
<dbReference type="Gene3D" id="3.40.50.800">
    <property type="entry name" value="Anticodon-binding domain"/>
    <property type="match status" value="1"/>
</dbReference>
<dbReference type="Proteomes" id="UP000694388">
    <property type="component" value="Unplaced"/>
</dbReference>
<feature type="region of interest" description="Disordered" evidence="1">
    <location>
        <begin position="1054"/>
        <end position="1090"/>
    </location>
</feature>
<sequence>MAAEWKGRPVRSTTPQRSHRNDTARDSSTSRRRDRSPIRDSRHSRDVRSPRGSRSPTRDGRSTSLNRHGRDARDGRPPSTEESGKDVKEGREMRPPAENRGTRDGWTPRDAPSSQSANTGRQRRSPPENRPLIEGPARPRLGRPTRFDKGPADFRPPQRDIGPRSTDFGSPQPTQPEEDRQFRGLRPMGEDGRPPRDARSLMDVRPGQDLRGPDFLRPPFPEGRPPLNLRPPGALRPPLRAVGPGNEGRPLLDGMRPPLARTQADGRQAWNANRNEPHFGGPMAFDDAGGMFGGKDGRMGNSFVMTEEEEQRKKDDLYYQCFEEIQREYEAARPADCVVTVVDRRQKDYAENLGRQIRDLGLTVDLIILNGQHLLPKAMDDVAKGNSPFAVVVLPPHELHQSCTVHILYGKPQEHHNMSVRVALELLDRESQHYMTMLREKHRDETSRKAREKVDYLLGKNEPRFPSDGPHHERPGFHGENPGFQAEGLGYPPDAPPREPQTFHAGLPPGDPLGFHRDRHGLDPRASVPHTEPPGFHGEGWPYPAETPGICSGSVPPPERLGFHPDGPRISAPVFHPDGSHSDVPPFHSDVSRVDIPAFRSDRPTFRSEGLPPDAPFRGGSTHRESSFHSDAPPFGTMDHCPEPGFRPEGVGFQSDTQEFQMGGQSNQGLEPNFHRAAVPFSADVAGPQSHPEAVRSEMAPLLFLLAEGKPLVLEEMERILKHVTMRRDKLLQERALRGPLPAANMTRGTPAVHQQQQQKPLNTAPQDPFGFRDQWANPSAVSHKRAPLLSQQAPTAAVIGQPQPAPGVMRPTLGSGGSGNSGMPASGNGNSGAETTWPVSVAKPLPDFGRQAPGATVSYDRPPTSSAKYTFQQQHQQLLQQQPHQQPHQQQPHQQQPHQQQPHQQQPHQQQPHQQPPHQQPHQQQKQLPPPQQQQPPPQQQPPQQQQQQQQQPLPQQQQQPPPQQQQPPPQQPPPQQQPSLQQQQQPQLAKQSSSQPQSIAQAQQSAQQIAPRSVPTATPLPKVDPASINLNNPNVLKALDILMHSSSNLSQLVKQAKTGPQPSPAVATNNNPSATQPPPQPPGTANLFPVQQQTLPSSQEWMGKGFVGGMPQSGFRMGSVRPLGREQFQGRF</sequence>
<feature type="compositionally biased region" description="Basic and acidic residues" evidence="1">
    <location>
        <begin position="145"/>
        <end position="162"/>
    </location>
</feature>
<dbReference type="SUPFAM" id="SSF52954">
    <property type="entry name" value="Class II aaRS ABD-related"/>
    <property type="match status" value="1"/>
</dbReference>
<feature type="region of interest" description="Disordered" evidence="1">
    <location>
        <begin position="460"/>
        <end position="525"/>
    </location>
</feature>
<feature type="compositionally biased region" description="Basic and acidic residues" evidence="1">
    <location>
        <begin position="19"/>
        <end position="49"/>
    </location>
</feature>
<dbReference type="InterPro" id="IPR052600">
    <property type="entry name" value="Nuc_rcpt_coact/corep"/>
</dbReference>
<feature type="compositionally biased region" description="Polar residues" evidence="1">
    <location>
        <begin position="822"/>
        <end position="839"/>
    </location>
</feature>
<feature type="compositionally biased region" description="Low complexity" evidence="1">
    <location>
        <begin position="225"/>
        <end position="239"/>
    </location>
</feature>
<feature type="compositionally biased region" description="Low complexity" evidence="1">
    <location>
        <begin position="979"/>
        <end position="1013"/>
    </location>
</feature>
<feature type="region of interest" description="Disordered" evidence="1">
    <location>
        <begin position="1"/>
        <end position="239"/>
    </location>
</feature>
<evidence type="ECO:0000313" key="2">
    <source>
        <dbReference type="Ensembl" id="ENSEBUP00000020270.1"/>
    </source>
</evidence>
<feature type="compositionally biased region" description="Low complexity" evidence="1">
    <location>
        <begin position="943"/>
        <end position="960"/>
    </location>
</feature>
<evidence type="ECO:0000313" key="3">
    <source>
        <dbReference type="Proteomes" id="UP000694388"/>
    </source>
</evidence>
<dbReference type="GeneTree" id="ENSGT00530000064134"/>
<accession>A0A8C4QTA4</accession>
<dbReference type="InterPro" id="IPR036621">
    <property type="entry name" value="Anticodon-bd_dom_sf"/>
</dbReference>
<feature type="compositionally biased region" description="Basic and acidic residues" evidence="1">
    <location>
        <begin position="460"/>
        <end position="477"/>
    </location>
</feature>
<dbReference type="Ensembl" id="ENSEBUT00000020846.1">
    <property type="protein sequence ID" value="ENSEBUP00000020270.1"/>
    <property type="gene ID" value="ENSEBUG00000012574.1"/>
</dbReference>
<feature type="compositionally biased region" description="Low complexity" evidence="1">
    <location>
        <begin position="873"/>
        <end position="914"/>
    </location>
</feature>
<evidence type="ECO:0008006" key="4">
    <source>
        <dbReference type="Google" id="ProtNLM"/>
    </source>
</evidence>
<dbReference type="PANTHER" id="PTHR23295">
    <property type="entry name" value="NUCLEAR RECEPTOR COACTIVATOR 5-RELATED"/>
    <property type="match status" value="1"/>
</dbReference>
<feature type="compositionally biased region" description="Basic and acidic residues" evidence="1">
    <location>
        <begin position="514"/>
        <end position="523"/>
    </location>
</feature>
<feature type="compositionally biased region" description="Basic and acidic residues" evidence="1">
    <location>
        <begin position="177"/>
        <end position="214"/>
    </location>
</feature>
<name>A0A8C4QTA4_EPTBU</name>
<feature type="region of interest" description="Disordered" evidence="1">
    <location>
        <begin position="600"/>
        <end position="653"/>
    </location>
</feature>
<dbReference type="AlphaFoldDB" id="A0A8C4QTA4"/>
<protein>
    <recommendedName>
        <fullName evidence="4">Nuclear receptor coactivator 5</fullName>
    </recommendedName>
</protein>
<dbReference type="OMA" id="DEWRENQ"/>
<proteinExistence type="predicted"/>
<dbReference type="Ensembl" id="ENSEBUT00000020918.1">
    <property type="protein sequence ID" value="ENSEBUP00000020343.1"/>
    <property type="gene ID" value="ENSEBUG00000012574.1"/>
</dbReference>
<organism evidence="2 3">
    <name type="scientific">Eptatretus burgeri</name>
    <name type="common">Inshore hagfish</name>
    <dbReference type="NCBI Taxonomy" id="7764"/>
    <lineage>
        <taxon>Eukaryota</taxon>
        <taxon>Metazoa</taxon>
        <taxon>Chordata</taxon>
        <taxon>Craniata</taxon>
        <taxon>Vertebrata</taxon>
        <taxon>Cyclostomata</taxon>
        <taxon>Myxini</taxon>
        <taxon>Myxiniformes</taxon>
        <taxon>Myxinidae</taxon>
        <taxon>Eptatretinae</taxon>
        <taxon>Eptatretus</taxon>
    </lineage>
</organism>
<reference evidence="2" key="1">
    <citation type="submission" date="2025-05" db="UniProtKB">
        <authorList>
            <consortium name="Ensembl"/>
        </authorList>
    </citation>
    <scope>IDENTIFICATION</scope>
</reference>